<dbReference type="FunFam" id="1.10.540.10:FF:000002">
    <property type="entry name" value="Acyl-CoA dehydrogenase FadE19"/>
    <property type="match status" value="1"/>
</dbReference>
<dbReference type="PROSITE" id="PS00073">
    <property type="entry name" value="ACYL_COA_DH_2"/>
    <property type="match status" value="1"/>
</dbReference>
<evidence type="ECO:0000259" key="6">
    <source>
        <dbReference type="Pfam" id="PF00441"/>
    </source>
</evidence>
<reference evidence="9" key="1">
    <citation type="submission" date="2019-08" db="EMBL/GenBank/DDBJ databases">
        <authorList>
            <person name="Kucharzyk K."/>
            <person name="Murdoch R.W."/>
            <person name="Higgins S."/>
            <person name="Loffler F."/>
        </authorList>
    </citation>
    <scope>NUCLEOTIDE SEQUENCE</scope>
</reference>
<feature type="domain" description="Acyl-CoA dehydrogenase/oxidase N-terminal" evidence="8">
    <location>
        <begin position="6"/>
        <end position="117"/>
    </location>
</feature>
<evidence type="ECO:0000256" key="2">
    <source>
        <dbReference type="ARBA" id="ARBA00009347"/>
    </source>
</evidence>
<gene>
    <name evidence="9" type="primary">acrC_3</name>
    <name evidence="9" type="ORF">SDC9_61277</name>
</gene>
<dbReference type="PIRSF" id="PIRSF016578">
    <property type="entry name" value="HsaA"/>
    <property type="match status" value="1"/>
</dbReference>
<dbReference type="Pfam" id="PF02770">
    <property type="entry name" value="Acyl-CoA_dh_M"/>
    <property type="match status" value="1"/>
</dbReference>
<dbReference type="InterPro" id="IPR037069">
    <property type="entry name" value="AcylCoA_DH/ox_N_sf"/>
</dbReference>
<dbReference type="SUPFAM" id="SSF56645">
    <property type="entry name" value="Acyl-CoA dehydrogenase NM domain-like"/>
    <property type="match status" value="1"/>
</dbReference>
<dbReference type="PROSITE" id="PS00072">
    <property type="entry name" value="ACYL_COA_DH_1"/>
    <property type="match status" value="1"/>
</dbReference>
<evidence type="ECO:0000256" key="1">
    <source>
        <dbReference type="ARBA" id="ARBA00001974"/>
    </source>
</evidence>
<dbReference type="Gene3D" id="2.40.110.10">
    <property type="entry name" value="Butyryl-CoA Dehydrogenase, subunit A, domain 2"/>
    <property type="match status" value="1"/>
</dbReference>
<comment type="similarity">
    <text evidence="2">Belongs to the acyl-CoA dehydrogenase family.</text>
</comment>
<dbReference type="Pfam" id="PF00441">
    <property type="entry name" value="Acyl-CoA_dh_1"/>
    <property type="match status" value="1"/>
</dbReference>
<accession>A0A644XL00</accession>
<comment type="caution">
    <text evidence="9">The sequence shown here is derived from an EMBL/GenBank/DDBJ whole genome shotgun (WGS) entry which is preliminary data.</text>
</comment>
<dbReference type="Gene3D" id="1.10.540.10">
    <property type="entry name" value="Acyl-CoA dehydrogenase/oxidase, N-terminal domain"/>
    <property type="match status" value="1"/>
</dbReference>
<dbReference type="GO" id="GO:0050660">
    <property type="term" value="F:flavin adenine dinucleotide binding"/>
    <property type="evidence" value="ECO:0007669"/>
    <property type="project" value="InterPro"/>
</dbReference>
<dbReference type="EMBL" id="VSSQ01002357">
    <property type="protein sequence ID" value="MPM14913.1"/>
    <property type="molecule type" value="Genomic_DNA"/>
</dbReference>
<dbReference type="InterPro" id="IPR009075">
    <property type="entry name" value="AcylCo_DH/oxidase_C"/>
</dbReference>
<dbReference type="EC" id="1.3.1.95" evidence="9"/>
<evidence type="ECO:0000313" key="9">
    <source>
        <dbReference type="EMBL" id="MPM14913.1"/>
    </source>
</evidence>
<organism evidence="9">
    <name type="scientific">bioreactor metagenome</name>
    <dbReference type="NCBI Taxonomy" id="1076179"/>
    <lineage>
        <taxon>unclassified sequences</taxon>
        <taxon>metagenomes</taxon>
        <taxon>ecological metagenomes</taxon>
    </lineage>
</organism>
<dbReference type="Pfam" id="PF02771">
    <property type="entry name" value="Acyl-CoA_dh_N"/>
    <property type="match status" value="1"/>
</dbReference>
<keyword evidence="5 9" id="KW-0560">Oxidoreductase</keyword>
<dbReference type="Gene3D" id="1.20.140.10">
    <property type="entry name" value="Butyryl-CoA Dehydrogenase, subunit A, domain 3"/>
    <property type="match status" value="1"/>
</dbReference>
<dbReference type="PANTHER" id="PTHR43884:SF12">
    <property type="entry name" value="ISOVALERYL-COA DEHYDROGENASE, MITOCHONDRIAL-RELATED"/>
    <property type="match status" value="1"/>
</dbReference>
<feature type="domain" description="Acyl-CoA dehydrogenase/oxidase C-terminal" evidence="6">
    <location>
        <begin position="229"/>
        <end position="377"/>
    </location>
</feature>
<dbReference type="FunFam" id="2.40.110.10:FF:000009">
    <property type="entry name" value="Acyl-CoA dehydrogenase"/>
    <property type="match status" value="1"/>
</dbReference>
<dbReference type="InterPro" id="IPR013786">
    <property type="entry name" value="AcylCoA_DH/ox_N"/>
</dbReference>
<evidence type="ECO:0000259" key="7">
    <source>
        <dbReference type="Pfam" id="PF02770"/>
    </source>
</evidence>
<dbReference type="InterPro" id="IPR006091">
    <property type="entry name" value="Acyl-CoA_Oxase/DH_mid-dom"/>
</dbReference>
<proteinExistence type="inferred from homology"/>
<dbReference type="GO" id="GO:0043958">
    <property type="term" value="F:acryloyl-CoA reductase (NADH) activity"/>
    <property type="evidence" value="ECO:0007669"/>
    <property type="project" value="UniProtKB-EC"/>
</dbReference>
<protein>
    <submittedName>
        <fullName evidence="9">Acryloyl-CoA reductase (NADH)</fullName>
        <ecNumber evidence="9">1.3.1.95</ecNumber>
    </submittedName>
</protein>
<feature type="domain" description="Acyl-CoA oxidase/dehydrogenase middle" evidence="7">
    <location>
        <begin position="120"/>
        <end position="217"/>
    </location>
</feature>
<comment type="cofactor">
    <cofactor evidence="1">
        <name>FAD</name>
        <dbReference type="ChEBI" id="CHEBI:57692"/>
    </cofactor>
</comment>
<evidence type="ECO:0000259" key="8">
    <source>
        <dbReference type="Pfam" id="PF02771"/>
    </source>
</evidence>
<dbReference type="InterPro" id="IPR036250">
    <property type="entry name" value="AcylCo_DH-like_C"/>
</dbReference>
<name>A0A644XL00_9ZZZZ</name>
<dbReference type="InterPro" id="IPR046373">
    <property type="entry name" value="Acyl-CoA_Oxase/DH_mid-dom_sf"/>
</dbReference>
<keyword evidence="3" id="KW-0285">Flavoprotein</keyword>
<dbReference type="AlphaFoldDB" id="A0A644XL00"/>
<dbReference type="InterPro" id="IPR006089">
    <property type="entry name" value="Acyl-CoA_DH_CS"/>
</dbReference>
<evidence type="ECO:0000256" key="3">
    <source>
        <dbReference type="ARBA" id="ARBA00022630"/>
    </source>
</evidence>
<evidence type="ECO:0000256" key="5">
    <source>
        <dbReference type="ARBA" id="ARBA00023002"/>
    </source>
</evidence>
<evidence type="ECO:0000256" key="4">
    <source>
        <dbReference type="ARBA" id="ARBA00022827"/>
    </source>
</evidence>
<dbReference type="InterPro" id="IPR009100">
    <property type="entry name" value="AcylCoA_DH/oxidase_NM_dom_sf"/>
</dbReference>
<sequence length="379" mass="40576">MNFQFTEEQLSIQQMARTFAEAELGPIAADLDKTGRFPGEVITKMAKIGFMGVNVPEAYGGADLDAVCKVLIISELAKQCASTAEVLSVHTVASDILNKFGTEEQKKKYLTAAASGKIGAFALTEPGAGSDAASAKTKAVSDGDYYVINGTKCFISNMGPDEGDFVVLIALTDPSKGVGGMSAILVDRGTPGFSVGKTEDKMGIRAASVSELIFEDCRVPKFNLLGAEGQGFKIAMIGLDGGRIGMAAQALGICDAAIAASVTYMKQRIQFGKPIAALQGLQWYIADMATRTEASRALIMEAADTYDRGLPVSKLASMAKYYASENAVWVTNKALQIHGGYGYMRDYPIERMYRDARIIPLYEGTSEIQKLVISREVIK</sequence>
<dbReference type="FunFam" id="1.20.140.10:FF:000004">
    <property type="entry name" value="Acyl-CoA dehydrogenase FadE25"/>
    <property type="match status" value="1"/>
</dbReference>
<dbReference type="SUPFAM" id="SSF47203">
    <property type="entry name" value="Acyl-CoA dehydrogenase C-terminal domain-like"/>
    <property type="match status" value="1"/>
</dbReference>
<dbReference type="PANTHER" id="PTHR43884">
    <property type="entry name" value="ACYL-COA DEHYDROGENASE"/>
    <property type="match status" value="1"/>
</dbReference>
<dbReference type="GO" id="GO:0003995">
    <property type="term" value="F:acyl-CoA dehydrogenase activity"/>
    <property type="evidence" value="ECO:0007669"/>
    <property type="project" value="InterPro"/>
</dbReference>
<keyword evidence="4" id="KW-0274">FAD</keyword>